<dbReference type="InterPro" id="IPR027417">
    <property type="entry name" value="P-loop_NTPase"/>
</dbReference>
<dbReference type="PANTHER" id="PTHR10605">
    <property type="entry name" value="HEPARAN SULFATE SULFOTRANSFERASE"/>
    <property type="match status" value="1"/>
</dbReference>
<evidence type="ECO:0000313" key="2">
    <source>
        <dbReference type="EMBL" id="MCV3272669.1"/>
    </source>
</evidence>
<accession>A0ABT3BHS6</accession>
<comment type="caution">
    <text evidence="2">The sequence shown here is derived from an EMBL/GenBank/DDBJ whole genome shotgun (WGS) entry which is preliminary data.</text>
</comment>
<evidence type="ECO:0000313" key="3">
    <source>
        <dbReference type="Proteomes" id="UP001208690"/>
    </source>
</evidence>
<keyword evidence="1" id="KW-0808">Transferase</keyword>
<proteinExistence type="predicted"/>
<dbReference type="SUPFAM" id="SSF52540">
    <property type="entry name" value="P-loop containing nucleoside triphosphate hydrolases"/>
    <property type="match status" value="1"/>
</dbReference>
<name>A0ABT3BHS6_9RHOB</name>
<gene>
    <name evidence="2" type="ORF">MUB52_14625</name>
</gene>
<protein>
    <submittedName>
        <fullName evidence="2">Sulfotransferase</fullName>
    </submittedName>
</protein>
<dbReference type="Pfam" id="PF13469">
    <property type="entry name" value="Sulfotransfer_3"/>
    <property type="match status" value="1"/>
</dbReference>
<dbReference type="RefSeq" id="WP_263844985.1">
    <property type="nucleotide sequence ID" value="NZ_JALIEB010000009.1"/>
</dbReference>
<dbReference type="Proteomes" id="UP001208690">
    <property type="component" value="Unassembled WGS sequence"/>
</dbReference>
<organism evidence="2 3">
    <name type="scientific">Roseobacter sinensis</name>
    <dbReference type="NCBI Taxonomy" id="2931391"/>
    <lineage>
        <taxon>Bacteria</taxon>
        <taxon>Pseudomonadati</taxon>
        <taxon>Pseudomonadota</taxon>
        <taxon>Alphaproteobacteria</taxon>
        <taxon>Rhodobacterales</taxon>
        <taxon>Roseobacteraceae</taxon>
        <taxon>Roseobacter</taxon>
    </lineage>
</organism>
<reference evidence="2 3" key="1">
    <citation type="submission" date="2022-04" db="EMBL/GenBank/DDBJ databases">
        <title>Roseobacter sp. WL0113 is a bacterium isolated from neritic sediment.</title>
        <authorList>
            <person name="Wang L."/>
            <person name="He W."/>
            <person name="Zhang D.-F."/>
        </authorList>
    </citation>
    <scope>NUCLEOTIDE SEQUENCE [LARGE SCALE GENOMIC DNA]</scope>
    <source>
        <strain evidence="2 3">WL0113</strain>
    </source>
</reference>
<dbReference type="InterPro" id="IPR037359">
    <property type="entry name" value="NST/OST"/>
</dbReference>
<dbReference type="Gene3D" id="3.40.50.300">
    <property type="entry name" value="P-loop containing nucleotide triphosphate hydrolases"/>
    <property type="match status" value="1"/>
</dbReference>
<keyword evidence="3" id="KW-1185">Reference proteome</keyword>
<evidence type="ECO:0000256" key="1">
    <source>
        <dbReference type="ARBA" id="ARBA00022679"/>
    </source>
</evidence>
<sequence>MGRAVTAARKPDIVCIGAQKAGTSWLHEVLGARPDVWVPPFKELHFFDHRFVPECRRWTPWHVRRGLKAARARHLEQVIPPCPAYLAYIDRLEQGPPLNAIWYEYVFSRAEAQQNCLDVTPEYCCIPAAGVAFFARFLPQTQIVYIIRDPLDRLKSQVRMIAQRRKDAKLTEADWAQILEMPALRSRGDYLNNVPRWDAHFGPERLLYLPFGLIRSDPGDALRQVEAHCALPAQTPVAAGQKVHATAPLDLPEAVLGALTALARPQQRFLEDRFGAGFLQQIA</sequence>
<dbReference type="PANTHER" id="PTHR10605:SF56">
    <property type="entry name" value="BIFUNCTIONAL HEPARAN SULFATE N-DEACETYLASE_N-SULFOTRANSFERASE"/>
    <property type="match status" value="1"/>
</dbReference>
<dbReference type="EMBL" id="JALIEB010000009">
    <property type="protein sequence ID" value="MCV3272669.1"/>
    <property type="molecule type" value="Genomic_DNA"/>
</dbReference>